<feature type="disulfide bond" evidence="6">
    <location>
        <begin position="210"/>
        <end position="257"/>
    </location>
</feature>
<keyword evidence="6" id="KW-1015">Disulfide bond</keyword>
<dbReference type="SUPFAM" id="SSF57501">
    <property type="entry name" value="Cystine-knot cytokines"/>
    <property type="match status" value="1"/>
</dbReference>
<feature type="disulfide bond" evidence="6">
    <location>
        <begin position="178"/>
        <end position="218"/>
    </location>
</feature>
<dbReference type="Gene3D" id="2.10.90.10">
    <property type="entry name" value="Cystine-knot cytokines"/>
    <property type="match status" value="1"/>
</dbReference>
<reference evidence="7" key="2">
    <citation type="submission" date="2015-02" db="UniProtKB">
        <authorList>
            <consortium name="EnsemblMetazoa"/>
        </authorList>
    </citation>
    <scope>IDENTIFICATION</scope>
</reference>
<keyword evidence="8" id="KW-1185">Reference proteome</keyword>
<dbReference type="STRING" id="126957.T1IZG0"/>
<protein>
    <recommendedName>
        <fullName evidence="9">Noggin</fullName>
    </recommendedName>
</protein>
<comment type="similarity">
    <text evidence="2">Belongs to the noggin family.</text>
</comment>
<dbReference type="GO" id="GO:0030514">
    <property type="term" value="P:negative regulation of BMP signaling pathway"/>
    <property type="evidence" value="ECO:0007669"/>
    <property type="project" value="InterPro"/>
</dbReference>
<evidence type="ECO:0008006" key="9">
    <source>
        <dbReference type="Google" id="ProtNLM"/>
    </source>
</evidence>
<dbReference type="GO" id="GO:0005615">
    <property type="term" value="C:extracellular space"/>
    <property type="evidence" value="ECO:0007669"/>
    <property type="project" value="TreeGrafter"/>
</dbReference>
<evidence type="ECO:0000256" key="6">
    <source>
        <dbReference type="PIRSR" id="PIRSR008129-1"/>
    </source>
</evidence>
<evidence type="ECO:0000256" key="2">
    <source>
        <dbReference type="ARBA" id="ARBA00007480"/>
    </source>
</evidence>
<dbReference type="GO" id="GO:0009953">
    <property type="term" value="P:dorsal/ventral pattern formation"/>
    <property type="evidence" value="ECO:0007669"/>
    <property type="project" value="TreeGrafter"/>
</dbReference>
<dbReference type="PANTHER" id="PTHR10494:SF6">
    <property type="entry name" value="NOGGIN"/>
    <property type="match status" value="1"/>
</dbReference>
<accession>T1IZG0</accession>
<reference evidence="8" key="1">
    <citation type="submission" date="2011-05" db="EMBL/GenBank/DDBJ databases">
        <authorList>
            <person name="Richards S.R."/>
            <person name="Qu J."/>
            <person name="Jiang H."/>
            <person name="Jhangiani S.N."/>
            <person name="Agravi P."/>
            <person name="Goodspeed R."/>
            <person name="Gross S."/>
            <person name="Mandapat C."/>
            <person name="Jackson L."/>
            <person name="Mathew T."/>
            <person name="Pu L."/>
            <person name="Thornton R."/>
            <person name="Saada N."/>
            <person name="Wilczek-Boney K.B."/>
            <person name="Lee S."/>
            <person name="Kovar C."/>
            <person name="Wu Y."/>
            <person name="Scherer S.E."/>
            <person name="Worley K.C."/>
            <person name="Muzny D.M."/>
            <person name="Gibbs R."/>
        </authorList>
    </citation>
    <scope>NUCLEOTIDE SEQUENCE</scope>
    <source>
        <strain evidence="8">Brora</strain>
    </source>
</reference>
<evidence type="ECO:0000256" key="5">
    <source>
        <dbReference type="ARBA" id="ARBA00022729"/>
    </source>
</evidence>
<proteinExistence type="inferred from homology"/>
<evidence type="ECO:0000256" key="3">
    <source>
        <dbReference type="ARBA" id="ARBA00022473"/>
    </source>
</evidence>
<dbReference type="Gene3D" id="1.10.287.520">
    <property type="entry name" value="Helix hairpin bin"/>
    <property type="match status" value="1"/>
</dbReference>
<dbReference type="EMBL" id="JH431715">
    <property type="status" value="NOT_ANNOTATED_CDS"/>
    <property type="molecule type" value="Genomic_DNA"/>
</dbReference>
<evidence type="ECO:0000313" key="7">
    <source>
        <dbReference type="EnsemblMetazoa" id="SMAR006635-PA"/>
    </source>
</evidence>
<dbReference type="EnsemblMetazoa" id="SMAR006635-RA">
    <property type="protein sequence ID" value="SMAR006635-PA"/>
    <property type="gene ID" value="SMAR006635"/>
</dbReference>
<organism evidence="7 8">
    <name type="scientific">Strigamia maritima</name>
    <name type="common">European centipede</name>
    <name type="synonym">Geophilus maritimus</name>
    <dbReference type="NCBI Taxonomy" id="126957"/>
    <lineage>
        <taxon>Eukaryota</taxon>
        <taxon>Metazoa</taxon>
        <taxon>Ecdysozoa</taxon>
        <taxon>Arthropoda</taxon>
        <taxon>Myriapoda</taxon>
        <taxon>Chilopoda</taxon>
        <taxon>Pleurostigmophora</taxon>
        <taxon>Geophilomorpha</taxon>
        <taxon>Linotaeniidae</taxon>
        <taxon>Strigamia</taxon>
    </lineage>
</organism>
<dbReference type="GO" id="GO:0045596">
    <property type="term" value="P:negative regulation of cell differentiation"/>
    <property type="evidence" value="ECO:0007669"/>
    <property type="project" value="InterPro"/>
</dbReference>
<keyword evidence="4" id="KW-0964">Secreted</keyword>
<comment type="subcellular location">
    <subcellularLocation>
        <location evidence="1">Secreted</location>
    </subcellularLocation>
</comment>
<keyword evidence="5" id="KW-0732">Signal</keyword>
<dbReference type="eggNOG" id="KOG4485">
    <property type="taxonomic scope" value="Eukaryota"/>
</dbReference>
<dbReference type="HOGENOM" id="CLU_085186_1_0_1"/>
<sequence>MSWLALRPKALHRKVHTRLSQLSNTAMALHLILLIWIFQNKSFGLGHSQSGGATLHPSPSHDLPVLDLIEPTSNLYDPHAENLDSRVLRQRLGTHFDPRCMSVQRPLESLVRPNSSLAAFGFKQNKMGRLIPLGRMPRIIRTLELDYIRLPNGKKVKTRLSPNLKRKMQQFLWLHTHCSVVHVWKDLGNRFWPRWLREGRCVPAAPHFSCSFPRGMSCKPSQSVTKVILRWHCKDWESLTDCDWIQVRYPLVTACSCSC</sequence>
<dbReference type="OMA" id="CMAERSC"/>
<feature type="disulfide bond" evidence="6">
    <location>
        <begin position="201"/>
        <end position="255"/>
    </location>
</feature>
<dbReference type="AlphaFoldDB" id="T1IZG0"/>
<keyword evidence="3" id="KW-0217">Developmental protein</keyword>
<evidence type="ECO:0000313" key="8">
    <source>
        <dbReference type="Proteomes" id="UP000014500"/>
    </source>
</evidence>
<dbReference type="InterPro" id="IPR029034">
    <property type="entry name" value="Cystine-knot_cytokine"/>
</dbReference>
<evidence type="ECO:0000256" key="4">
    <source>
        <dbReference type="ARBA" id="ARBA00022525"/>
    </source>
</evidence>
<name>T1IZG0_STRMM</name>
<dbReference type="PIRSF" id="PIRSF008129">
    <property type="entry name" value="Noggin"/>
    <property type="match status" value="1"/>
</dbReference>
<dbReference type="InterPro" id="IPR008717">
    <property type="entry name" value="Noggin"/>
</dbReference>
<feature type="disulfide bond" evidence="6">
    <location>
        <begin position="233"/>
        <end position="242"/>
    </location>
</feature>
<evidence type="ECO:0000256" key="1">
    <source>
        <dbReference type="ARBA" id="ARBA00004613"/>
    </source>
</evidence>
<dbReference type="Pfam" id="PF05806">
    <property type="entry name" value="Noggin"/>
    <property type="match status" value="1"/>
</dbReference>
<dbReference type="PhylomeDB" id="T1IZG0"/>
<dbReference type="Proteomes" id="UP000014500">
    <property type="component" value="Unassembled WGS sequence"/>
</dbReference>
<dbReference type="PANTHER" id="PTHR10494">
    <property type="entry name" value="BONE MORPHOGENETIC PROTEIN INHIBITOR, NOGGIN"/>
    <property type="match status" value="1"/>
</dbReference>